<dbReference type="Proteomes" id="UP000640426">
    <property type="component" value="Unassembled WGS sequence"/>
</dbReference>
<dbReference type="Pfam" id="PF05336">
    <property type="entry name" value="rhaM"/>
    <property type="match status" value="1"/>
</dbReference>
<dbReference type="PANTHER" id="PTHR43239">
    <property type="entry name" value="UPF0734 PROTEIN DDB_G0273871/DDB_G0273177"/>
    <property type="match status" value="1"/>
</dbReference>
<dbReference type="PANTHER" id="PTHR43239:SF1">
    <property type="entry name" value="UPF0734 PROTEIN DDB_G0273871_DDB_G0273177"/>
    <property type="match status" value="1"/>
</dbReference>
<name>A0ABS0XM38_9SPHN</name>
<reference evidence="2" key="1">
    <citation type="submission" date="2020-12" db="EMBL/GenBank/DDBJ databases">
        <title>Hymenobacter sp.</title>
        <authorList>
            <person name="Kim M.K."/>
        </authorList>
    </citation>
    <scope>NUCLEOTIDE SEQUENCE [LARGE SCALE GENOMIC DNA]</scope>
    <source>
        <strain evidence="2">BT553</strain>
    </source>
</reference>
<keyword evidence="2" id="KW-1185">Reference proteome</keyword>
<protein>
    <submittedName>
        <fullName evidence="1">L-rhamnose mutarotase</fullName>
    </submittedName>
</protein>
<dbReference type="SUPFAM" id="SSF54909">
    <property type="entry name" value="Dimeric alpha+beta barrel"/>
    <property type="match status" value="1"/>
</dbReference>
<dbReference type="InterPro" id="IPR011008">
    <property type="entry name" value="Dimeric_a/b-barrel"/>
</dbReference>
<dbReference type="EMBL" id="JAELXS010000002">
    <property type="protein sequence ID" value="MBJ6121094.1"/>
    <property type="molecule type" value="Genomic_DNA"/>
</dbReference>
<dbReference type="InterPro" id="IPR052996">
    <property type="entry name" value="Carb_Metab_Mutarotase"/>
</dbReference>
<evidence type="ECO:0000313" key="2">
    <source>
        <dbReference type="Proteomes" id="UP000640426"/>
    </source>
</evidence>
<evidence type="ECO:0000313" key="1">
    <source>
        <dbReference type="EMBL" id="MBJ6121094.1"/>
    </source>
</evidence>
<proteinExistence type="predicted"/>
<dbReference type="RefSeq" id="WP_199035659.1">
    <property type="nucleotide sequence ID" value="NZ_JAELXS010000002.1"/>
</dbReference>
<organism evidence="1 2">
    <name type="scientific">Sphingomonas mollis</name>
    <dbReference type="NCBI Taxonomy" id="2795726"/>
    <lineage>
        <taxon>Bacteria</taxon>
        <taxon>Pseudomonadati</taxon>
        <taxon>Pseudomonadota</taxon>
        <taxon>Alphaproteobacteria</taxon>
        <taxon>Sphingomonadales</taxon>
        <taxon>Sphingomonadaceae</taxon>
        <taxon>Sphingomonas</taxon>
    </lineage>
</organism>
<accession>A0ABS0XM38</accession>
<dbReference type="InterPro" id="IPR008000">
    <property type="entry name" value="Rham/fucose_mutarotase"/>
</dbReference>
<dbReference type="Gene3D" id="3.30.70.100">
    <property type="match status" value="1"/>
</dbReference>
<sequence length="116" mass="13249">MTRRMVFALDLIDDAALIAAYEARHAPAAVWPDVIRDIRLRGYLDMEIWRVDDRLVMIAEVADDFPRPRDPALAQIVADWEAEMDAFQRPLHPDGDKWSAMHRIFALADQPAIGPL</sequence>
<gene>
    <name evidence="1" type="ORF">JAO74_04725</name>
</gene>
<comment type="caution">
    <text evidence="1">The sequence shown here is derived from an EMBL/GenBank/DDBJ whole genome shotgun (WGS) entry which is preliminary data.</text>
</comment>